<dbReference type="Gene3D" id="2.60.40.1190">
    <property type="match status" value="1"/>
</dbReference>
<dbReference type="SUPFAM" id="SSF49344">
    <property type="entry name" value="CBD9-like"/>
    <property type="match status" value="1"/>
</dbReference>
<dbReference type="SUPFAM" id="SSF49785">
    <property type="entry name" value="Galactose-binding domain-like"/>
    <property type="match status" value="1"/>
</dbReference>
<sequence length="755" mass="86648">MKKQSNKYNTFIISLSLVGSMVLLGLGADVFSVSWRQLIKPVFVKEVKKEGVDFILVDDFEKGQSSGVFYERKNSIGGYQGTWAKRPSYSIITKLSDERDSARGRYLAIEYKKEAGWAGWYTLLNNADISNYNALTFWVKGDKGGEKFDIGLADAKMQEFQMDAVYAGPIDLFLPLGVTTEWQKVKIPVSRVESQIDLNKMGSIVLWFKYGGEGKVYIDDMEFESDKEVQKKEAFNSPKANFDPKHPRSLWVWKVDPVTNQKGRKELLQLCKDAAITNMYLYFGDFDPEKEPEYASGLADFLKEAHKFGIKVEALTGNPVWALKVYHQSCLDWIDAFLKFNKTRPQNERIDGVSLDVEPYLTSEWQSDTDRVRSDYIDLLKKVRKLVLRYNQEFKIGVAIPHFYSEIDKGKFEEKTLELVDYAAVMAYYDDPNKIIEKSAPHFVIADKLGKKISIGVETQDLIALNQGERRQTFFEEGWEEMEDSLAQVSKKFKSHPSFEGFAIHCYYSYKLLQRGRNVPIKQRPKDIYSIVSKRRLSNIKIDGNLSDWDLSSMYAVDKKVNVVYGQFSWAGPNDLSAKIYSMWDDGNLYFAFDITDDVIEQEKAKHDLWEGDHIEMWLDMNLMADYNEAINSNDDYQFGFSPGNLKKLKSEVYTWTPELSNMDYTKEIEIASAKTEKGYVIEVKLPARVLYASRDTRQPVNLRRSVWFKNGDKFGISVDPSDCDDPAAPQKVLMSSSVSRAWGDPTTFGILELK</sequence>
<dbReference type="EMBL" id="PFGP01000051">
    <property type="protein sequence ID" value="PIW66610.1"/>
    <property type="molecule type" value="Genomic_DNA"/>
</dbReference>
<dbReference type="InterPro" id="IPR008979">
    <property type="entry name" value="Galactose-bd-like_sf"/>
</dbReference>
<organism evidence="3 4">
    <name type="scientific">Candidatus Taenaricola geysiri</name>
    <dbReference type="NCBI Taxonomy" id="1974752"/>
    <lineage>
        <taxon>Bacteria</taxon>
        <taxon>Pseudomonadati</taxon>
        <taxon>Candidatus Omnitrophota</taxon>
        <taxon>Candidatus Taenaricola</taxon>
    </lineage>
</organism>
<dbReference type="SUPFAM" id="SSF51445">
    <property type="entry name" value="(Trans)glycosidases"/>
    <property type="match status" value="1"/>
</dbReference>
<proteinExistence type="predicted"/>
<evidence type="ECO:0000313" key="3">
    <source>
        <dbReference type="EMBL" id="PIW66610.1"/>
    </source>
</evidence>
<dbReference type="GO" id="GO:0016052">
    <property type="term" value="P:carbohydrate catabolic process"/>
    <property type="evidence" value="ECO:0007669"/>
    <property type="project" value="InterPro"/>
</dbReference>
<evidence type="ECO:0000259" key="1">
    <source>
        <dbReference type="Pfam" id="PF06452"/>
    </source>
</evidence>
<evidence type="ECO:0000259" key="2">
    <source>
        <dbReference type="Pfam" id="PF21582"/>
    </source>
</evidence>
<comment type="caution">
    <text evidence="3">The sequence shown here is derived from an EMBL/GenBank/DDBJ whole genome shotgun (WGS) entry which is preliminary data.</text>
</comment>
<feature type="domain" description="Carbohydrate-binding" evidence="1">
    <location>
        <begin position="566"/>
        <end position="755"/>
    </location>
</feature>
<dbReference type="Gene3D" id="2.60.120.430">
    <property type="entry name" value="Galactose-binding lectin"/>
    <property type="match status" value="1"/>
</dbReference>
<gene>
    <name evidence="3" type="ORF">COW11_02395</name>
</gene>
<dbReference type="InterPro" id="IPR017853">
    <property type="entry name" value="GH"/>
</dbReference>
<dbReference type="GO" id="GO:0030246">
    <property type="term" value="F:carbohydrate binding"/>
    <property type="evidence" value="ECO:0007669"/>
    <property type="project" value="InterPro"/>
</dbReference>
<accession>A0A2J0LKP3</accession>
<name>A0A2J0LKP3_9BACT</name>
<evidence type="ECO:0000313" key="4">
    <source>
        <dbReference type="Proteomes" id="UP000231267"/>
    </source>
</evidence>
<dbReference type="Pfam" id="PF21582">
    <property type="entry name" value="CBM30"/>
    <property type="match status" value="1"/>
</dbReference>
<protein>
    <recommendedName>
        <fullName evidence="5">Carbohydrate-binding domain-containing protein</fullName>
    </recommendedName>
</protein>
<dbReference type="Proteomes" id="UP000231267">
    <property type="component" value="Unassembled WGS sequence"/>
</dbReference>
<dbReference type="InterPro" id="IPR048758">
    <property type="entry name" value="CBM30"/>
</dbReference>
<feature type="domain" description="Carbohydrate binding" evidence="2">
    <location>
        <begin position="125"/>
        <end position="223"/>
    </location>
</feature>
<dbReference type="GO" id="GO:0004553">
    <property type="term" value="F:hydrolase activity, hydrolyzing O-glycosyl compounds"/>
    <property type="evidence" value="ECO:0007669"/>
    <property type="project" value="InterPro"/>
</dbReference>
<reference evidence="3 4" key="1">
    <citation type="submission" date="2017-09" db="EMBL/GenBank/DDBJ databases">
        <title>Depth-based differentiation of microbial function through sediment-hosted aquifers and enrichment of novel symbionts in the deep terrestrial subsurface.</title>
        <authorList>
            <person name="Probst A.J."/>
            <person name="Ladd B."/>
            <person name="Jarett J.K."/>
            <person name="Geller-Mcgrath D.E."/>
            <person name="Sieber C.M."/>
            <person name="Emerson J.B."/>
            <person name="Anantharaman K."/>
            <person name="Thomas B.C."/>
            <person name="Malmstrom R."/>
            <person name="Stieglmeier M."/>
            <person name="Klingl A."/>
            <person name="Woyke T."/>
            <person name="Ryan C.M."/>
            <person name="Banfield J.F."/>
        </authorList>
    </citation>
    <scope>NUCLEOTIDE SEQUENCE [LARGE SCALE GENOMIC DNA]</scope>
    <source>
        <strain evidence="3">CG12_big_fil_rev_8_21_14_0_65_43_15</strain>
    </source>
</reference>
<evidence type="ECO:0008006" key="5">
    <source>
        <dbReference type="Google" id="ProtNLM"/>
    </source>
</evidence>
<dbReference type="Pfam" id="PF06452">
    <property type="entry name" value="CBM9_1"/>
    <property type="match status" value="1"/>
</dbReference>
<dbReference type="InterPro" id="IPR010502">
    <property type="entry name" value="Carb-bd_dom_fam9"/>
</dbReference>
<dbReference type="AlphaFoldDB" id="A0A2J0LKP3"/>